<dbReference type="FunFam" id="2.60.40.10:FF:000813">
    <property type="entry name" value="Vesicle-associated protein 1-1"/>
    <property type="match status" value="1"/>
</dbReference>
<dbReference type="Proteomes" id="UP001179952">
    <property type="component" value="Unassembled WGS sequence"/>
</dbReference>
<sequence>MSVELLDIQPRELKFTFELKKQSSCLVLLTNNSDQYVAFKVKTTSPKRYCVRPNVGVVSPKSTYDFTVTMQAQRVAPPDMQCKDKFLVQSTVVPYGTTIDEKSSDIFRKDSGKDIEESKLRVILVCPPHSPVLQPINGVLNQDLVYEAPRTKDQISAAPVLKDQISSAPVIKDSVPPVPVLKDPAPGLKDSVPPAPVMKDPTPVLKDSVPPAPVLKDPTPVSKDPVPSAPVLRDPIPLARILQDSIPLDPVLKDQPSPLAKDQKTTDSIRDESSPPSCEIVDREGLKSKLNDSESKLVEAEKTISLLREEWNTAIQACEKLQEEMMLLKKGASATTKVQVGFPLFFVCFISIISVIMGYLIHP</sequence>
<evidence type="ECO:0000313" key="6">
    <source>
        <dbReference type="EMBL" id="KAK1278729.1"/>
    </source>
</evidence>
<evidence type="ECO:0000256" key="1">
    <source>
        <dbReference type="ARBA" id="ARBA00008932"/>
    </source>
</evidence>
<name>A0AAV9BQ65_ACOGR</name>
<dbReference type="GO" id="GO:0005789">
    <property type="term" value="C:endoplasmic reticulum membrane"/>
    <property type="evidence" value="ECO:0007669"/>
    <property type="project" value="InterPro"/>
</dbReference>
<keyword evidence="4" id="KW-0812">Transmembrane</keyword>
<gene>
    <name evidence="6" type="ORF">QJS04_geneDACA020407</name>
</gene>
<keyword evidence="4" id="KW-0472">Membrane</keyword>
<accession>A0AAV9BQ65</accession>
<evidence type="ECO:0000313" key="7">
    <source>
        <dbReference type="Proteomes" id="UP001179952"/>
    </source>
</evidence>
<keyword evidence="4" id="KW-1133">Transmembrane helix</keyword>
<evidence type="ECO:0000256" key="2">
    <source>
        <dbReference type="SAM" id="Coils"/>
    </source>
</evidence>
<evidence type="ECO:0000256" key="4">
    <source>
        <dbReference type="SAM" id="Phobius"/>
    </source>
</evidence>
<dbReference type="PROSITE" id="PS50202">
    <property type="entry name" value="MSP"/>
    <property type="match status" value="1"/>
</dbReference>
<comment type="similarity">
    <text evidence="1">Belongs to the VAMP-associated protein (VAP) (TC 9.B.17) family.</text>
</comment>
<dbReference type="InterPro" id="IPR008962">
    <property type="entry name" value="PapD-like_sf"/>
</dbReference>
<protein>
    <submittedName>
        <fullName evidence="6">Vesicle-associated protein 2-2</fullName>
    </submittedName>
</protein>
<comment type="caution">
    <text evidence="6">The sequence shown here is derived from an EMBL/GenBank/DDBJ whole genome shotgun (WGS) entry which is preliminary data.</text>
</comment>
<reference evidence="6" key="1">
    <citation type="journal article" date="2023" name="Nat. Commun.">
        <title>Diploid and tetraploid genomes of Acorus and the evolution of monocots.</title>
        <authorList>
            <person name="Ma L."/>
            <person name="Liu K.W."/>
            <person name="Li Z."/>
            <person name="Hsiao Y.Y."/>
            <person name="Qi Y."/>
            <person name="Fu T."/>
            <person name="Tang G.D."/>
            <person name="Zhang D."/>
            <person name="Sun W.H."/>
            <person name="Liu D.K."/>
            <person name="Li Y."/>
            <person name="Chen G.Z."/>
            <person name="Liu X.D."/>
            <person name="Liao X.Y."/>
            <person name="Jiang Y.T."/>
            <person name="Yu X."/>
            <person name="Hao Y."/>
            <person name="Huang J."/>
            <person name="Zhao X.W."/>
            <person name="Ke S."/>
            <person name="Chen Y.Y."/>
            <person name="Wu W.L."/>
            <person name="Hsu J.L."/>
            <person name="Lin Y.F."/>
            <person name="Huang M.D."/>
            <person name="Li C.Y."/>
            <person name="Huang L."/>
            <person name="Wang Z.W."/>
            <person name="Zhao X."/>
            <person name="Zhong W.Y."/>
            <person name="Peng D.H."/>
            <person name="Ahmad S."/>
            <person name="Lan S."/>
            <person name="Zhang J.S."/>
            <person name="Tsai W.C."/>
            <person name="Van de Peer Y."/>
            <person name="Liu Z.J."/>
        </authorList>
    </citation>
    <scope>NUCLEOTIDE SEQUENCE</scope>
    <source>
        <strain evidence="6">SCP</strain>
    </source>
</reference>
<dbReference type="GO" id="GO:0090158">
    <property type="term" value="P:endoplasmic reticulum membrane organization"/>
    <property type="evidence" value="ECO:0007669"/>
    <property type="project" value="TreeGrafter"/>
</dbReference>
<dbReference type="Gene3D" id="2.60.40.10">
    <property type="entry name" value="Immunoglobulins"/>
    <property type="match status" value="1"/>
</dbReference>
<dbReference type="PANTHER" id="PTHR10809">
    <property type="entry name" value="VESICLE-ASSOCIATED MEMBRANE PROTEIN-ASSOCIATED PROTEIN"/>
    <property type="match status" value="1"/>
</dbReference>
<feature type="domain" description="MSP" evidence="5">
    <location>
        <begin position="5"/>
        <end position="125"/>
    </location>
</feature>
<dbReference type="PIRSF" id="PIRSF019693">
    <property type="entry name" value="VAMP-associated"/>
    <property type="match status" value="1"/>
</dbReference>
<feature type="region of interest" description="Disordered" evidence="3">
    <location>
        <begin position="183"/>
        <end position="229"/>
    </location>
</feature>
<dbReference type="InterPro" id="IPR013783">
    <property type="entry name" value="Ig-like_fold"/>
</dbReference>
<dbReference type="PANTHER" id="PTHR10809:SF148">
    <property type="entry name" value="OS01G0936800 PROTEIN"/>
    <property type="match status" value="1"/>
</dbReference>
<evidence type="ECO:0000259" key="5">
    <source>
        <dbReference type="PROSITE" id="PS50202"/>
    </source>
</evidence>
<feature type="compositionally biased region" description="Basic and acidic residues" evidence="3">
    <location>
        <begin position="261"/>
        <end position="273"/>
    </location>
</feature>
<proteinExistence type="inferred from homology"/>
<reference evidence="6" key="2">
    <citation type="submission" date="2023-06" db="EMBL/GenBank/DDBJ databases">
        <authorList>
            <person name="Ma L."/>
            <person name="Liu K.-W."/>
            <person name="Li Z."/>
            <person name="Hsiao Y.-Y."/>
            <person name="Qi Y."/>
            <person name="Fu T."/>
            <person name="Tang G."/>
            <person name="Zhang D."/>
            <person name="Sun W.-H."/>
            <person name="Liu D.-K."/>
            <person name="Li Y."/>
            <person name="Chen G.-Z."/>
            <person name="Liu X.-D."/>
            <person name="Liao X.-Y."/>
            <person name="Jiang Y.-T."/>
            <person name="Yu X."/>
            <person name="Hao Y."/>
            <person name="Huang J."/>
            <person name="Zhao X.-W."/>
            <person name="Ke S."/>
            <person name="Chen Y.-Y."/>
            <person name="Wu W.-L."/>
            <person name="Hsu J.-L."/>
            <person name="Lin Y.-F."/>
            <person name="Huang M.-D."/>
            <person name="Li C.-Y."/>
            <person name="Huang L."/>
            <person name="Wang Z.-W."/>
            <person name="Zhao X."/>
            <person name="Zhong W.-Y."/>
            <person name="Peng D.-H."/>
            <person name="Ahmad S."/>
            <person name="Lan S."/>
            <person name="Zhang J.-S."/>
            <person name="Tsai W.-C."/>
            <person name="Van De Peer Y."/>
            <person name="Liu Z.-J."/>
        </authorList>
    </citation>
    <scope>NUCLEOTIDE SEQUENCE</scope>
    <source>
        <strain evidence="6">SCP</strain>
        <tissue evidence="6">Leaves</tissue>
    </source>
</reference>
<dbReference type="EMBL" id="JAUJYN010000002">
    <property type="protein sequence ID" value="KAK1278729.1"/>
    <property type="molecule type" value="Genomic_DNA"/>
</dbReference>
<dbReference type="Pfam" id="PF00635">
    <property type="entry name" value="Motile_Sperm"/>
    <property type="match status" value="1"/>
</dbReference>
<dbReference type="InterPro" id="IPR016763">
    <property type="entry name" value="VAP"/>
</dbReference>
<keyword evidence="7" id="KW-1185">Reference proteome</keyword>
<feature type="region of interest" description="Disordered" evidence="3">
    <location>
        <begin position="247"/>
        <end position="278"/>
    </location>
</feature>
<dbReference type="AlphaFoldDB" id="A0AAV9BQ65"/>
<feature type="coiled-coil region" evidence="2">
    <location>
        <begin position="283"/>
        <end position="324"/>
    </location>
</feature>
<evidence type="ECO:0000256" key="3">
    <source>
        <dbReference type="SAM" id="MobiDB-lite"/>
    </source>
</evidence>
<organism evidence="6 7">
    <name type="scientific">Acorus gramineus</name>
    <name type="common">Dwarf sweet flag</name>
    <dbReference type="NCBI Taxonomy" id="55184"/>
    <lineage>
        <taxon>Eukaryota</taxon>
        <taxon>Viridiplantae</taxon>
        <taxon>Streptophyta</taxon>
        <taxon>Embryophyta</taxon>
        <taxon>Tracheophyta</taxon>
        <taxon>Spermatophyta</taxon>
        <taxon>Magnoliopsida</taxon>
        <taxon>Liliopsida</taxon>
        <taxon>Acoraceae</taxon>
        <taxon>Acorus</taxon>
    </lineage>
</organism>
<feature type="transmembrane region" description="Helical" evidence="4">
    <location>
        <begin position="340"/>
        <end position="361"/>
    </location>
</feature>
<dbReference type="InterPro" id="IPR000535">
    <property type="entry name" value="MSP_dom"/>
</dbReference>
<keyword evidence="2" id="KW-0175">Coiled coil</keyword>
<dbReference type="GO" id="GO:0061817">
    <property type="term" value="P:endoplasmic reticulum-plasma membrane tethering"/>
    <property type="evidence" value="ECO:0007669"/>
    <property type="project" value="TreeGrafter"/>
</dbReference>
<dbReference type="SUPFAM" id="SSF49354">
    <property type="entry name" value="PapD-like"/>
    <property type="match status" value="1"/>
</dbReference>
<dbReference type="GO" id="GO:0005886">
    <property type="term" value="C:plasma membrane"/>
    <property type="evidence" value="ECO:0007669"/>
    <property type="project" value="TreeGrafter"/>
</dbReference>